<dbReference type="EMBL" id="SJPW01000002">
    <property type="protein sequence ID" value="TWU59458.1"/>
    <property type="molecule type" value="Genomic_DNA"/>
</dbReference>
<gene>
    <name evidence="7" type="ORF">Poly51_22460</name>
</gene>
<name>A0A5C6FDA9_9BACT</name>
<organism evidence="7 8">
    <name type="scientific">Rubripirellula tenax</name>
    <dbReference type="NCBI Taxonomy" id="2528015"/>
    <lineage>
        <taxon>Bacteria</taxon>
        <taxon>Pseudomonadati</taxon>
        <taxon>Planctomycetota</taxon>
        <taxon>Planctomycetia</taxon>
        <taxon>Pirellulales</taxon>
        <taxon>Pirellulaceae</taxon>
        <taxon>Rubripirellula</taxon>
    </lineage>
</organism>
<dbReference type="Proteomes" id="UP000318288">
    <property type="component" value="Unassembled WGS sequence"/>
</dbReference>
<keyword evidence="8" id="KW-1185">Reference proteome</keyword>
<dbReference type="RefSeq" id="WP_146457082.1">
    <property type="nucleotide sequence ID" value="NZ_SJPW01000002.1"/>
</dbReference>
<comment type="caution">
    <text evidence="7">The sequence shown here is derived from an EMBL/GenBank/DDBJ whole genome shotgun (WGS) entry which is preliminary data.</text>
</comment>
<accession>A0A5C6FDA9</accession>
<dbReference type="PANTHER" id="PTHR37306:SF1">
    <property type="entry name" value="COLICIN V PRODUCTION PROTEIN"/>
    <property type="match status" value="1"/>
</dbReference>
<evidence type="ECO:0000313" key="8">
    <source>
        <dbReference type="Proteomes" id="UP000318288"/>
    </source>
</evidence>
<dbReference type="GO" id="GO:0009403">
    <property type="term" value="P:toxin biosynthetic process"/>
    <property type="evidence" value="ECO:0007669"/>
    <property type="project" value="InterPro"/>
</dbReference>
<feature type="region of interest" description="Disordered" evidence="5">
    <location>
        <begin position="193"/>
        <end position="243"/>
    </location>
</feature>
<dbReference type="Pfam" id="PF02674">
    <property type="entry name" value="Colicin_V"/>
    <property type="match status" value="1"/>
</dbReference>
<evidence type="ECO:0000256" key="4">
    <source>
        <dbReference type="ARBA" id="ARBA00023136"/>
    </source>
</evidence>
<evidence type="ECO:0000256" key="6">
    <source>
        <dbReference type="SAM" id="Phobius"/>
    </source>
</evidence>
<keyword evidence="3 6" id="KW-1133">Transmembrane helix</keyword>
<dbReference type="PANTHER" id="PTHR37306">
    <property type="entry name" value="COLICIN V PRODUCTION PROTEIN"/>
    <property type="match status" value="1"/>
</dbReference>
<evidence type="ECO:0000256" key="5">
    <source>
        <dbReference type="SAM" id="MobiDB-lite"/>
    </source>
</evidence>
<evidence type="ECO:0000256" key="2">
    <source>
        <dbReference type="ARBA" id="ARBA00022692"/>
    </source>
</evidence>
<reference evidence="7 8" key="1">
    <citation type="submission" date="2019-02" db="EMBL/GenBank/DDBJ databases">
        <title>Deep-cultivation of Planctomycetes and their phenomic and genomic characterization uncovers novel biology.</title>
        <authorList>
            <person name="Wiegand S."/>
            <person name="Jogler M."/>
            <person name="Boedeker C."/>
            <person name="Pinto D."/>
            <person name="Vollmers J."/>
            <person name="Rivas-Marin E."/>
            <person name="Kohn T."/>
            <person name="Peeters S.H."/>
            <person name="Heuer A."/>
            <person name="Rast P."/>
            <person name="Oberbeckmann S."/>
            <person name="Bunk B."/>
            <person name="Jeske O."/>
            <person name="Meyerdierks A."/>
            <person name="Storesund J.E."/>
            <person name="Kallscheuer N."/>
            <person name="Luecker S."/>
            <person name="Lage O.M."/>
            <person name="Pohl T."/>
            <person name="Merkel B.J."/>
            <person name="Hornburger P."/>
            <person name="Mueller R.-W."/>
            <person name="Bruemmer F."/>
            <person name="Labrenz M."/>
            <person name="Spormann A.M."/>
            <person name="Op Den Camp H."/>
            <person name="Overmann J."/>
            <person name="Amann R."/>
            <person name="Jetten M.S.M."/>
            <person name="Mascher T."/>
            <person name="Medema M.H."/>
            <person name="Devos D.P."/>
            <person name="Kaster A.-K."/>
            <person name="Ovreas L."/>
            <person name="Rohde M."/>
            <person name="Galperin M.Y."/>
            <person name="Jogler C."/>
        </authorList>
    </citation>
    <scope>NUCLEOTIDE SEQUENCE [LARGE SCALE GENOMIC DNA]</scope>
    <source>
        <strain evidence="7 8">Poly51</strain>
    </source>
</reference>
<evidence type="ECO:0000313" key="7">
    <source>
        <dbReference type="EMBL" id="TWU59458.1"/>
    </source>
</evidence>
<proteinExistence type="predicted"/>
<feature type="compositionally biased region" description="Low complexity" evidence="5">
    <location>
        <begin position="199"/>
        <end position="212"/>
    </location>
</feature>
<sequence>MEIYDIVMLVVLISATLYGAVKGFAWQLASIASILGSYIVALKLREPFAQSISVEAPWNRFLAMLILYVGTSLLIWVAFRMVSGSIDRMKLREFDNHIGAVFGLFKGGLCCILVTMFAVTLSGERVREAVVSSKSGIYIAKVLDRSQSVTPPEIHDIIGPYIERFESQFAAGSTDAGGTSPGGGAIESAASWLASGPVSPSTQSGPQSNSSSIPWQPSAVTSEDARNWAAQQARQAVESTFQR</sequence>
<evidence type="ECO:0000256" key="3">
    <source>
        <dbReference type="ARBA" id="ARBA00022989"/>
    </source>
</evidence>
<feature type="transmembrane region" description="Helical" evidence="6">
    <location>
        <begin position="99"/>
        <end position="119"/>
    </location>
</feature>
<dbReference type="InterPro" id="IPR003825">
    <property type="entry name" value="Colicin-V_CvpA"/>
</dbReference>
<feature type="transmembrane region" description="Helical" evidence="6">
    <location>
        <begin position="61"/>
        <end position="79"/>
    </location>
</feature>
<protein>
    <submittedName>
        <fullName evidence="7">Colicin V production protein</fullName>
    </submittedName>
</protein>
<keyword evidence="4 6" id="KW-0472">Membrane</keyword>
<evidence type="ECO:0000256" key="1">
    <source>
        <dbReference type="ARBA" id="ARBA00004141"/>
    </source>
</evidence>
<dbReference type="GO" id="GO:0016020">
    <property type="term" value="C:membrane"/>
    <property type="evidence" value="ECO:0007669"/>
    <property type="project" value="UniProtKB-SubCell"/>
</dbReference>
<dbReference type="OrthoDB" id="268713at2"/>
<comment type="subcellular location">
    <subcellularLocation>
        <location evidence="1">Membrane</location>
        <topology evidence="1">Multi-pass membrane protein</topology>
    </subcellularLocation>
</comment>
<dbReference type="AlphaFoldDB" id="A0A5C6FDA9"/>
<keyword evidence="2 6" id="KW-0812">Transmembrane</keyword>